<comment type="caution">
    <text evidence="5">The sequence shown here is derived from an EMBL/GenBank/DDBJ whole genome shotgun (WGS) entry which is preliminary data.</text>
</comment>
<keyword evidence="1" id="KW-0808">Transferase</keyword>
<dbReference type="InterPro" id="IPR022496">
    <property type="entry name" value="T6A_TsaB"/>
</dbReference>
<dbReference type="Pfam" id="PF00814">
    <property type="entry name" value="TsaD"/>
    <property type="match status" value="1"/>
</dbReference>
<feature type="domain" description="N-acetyltransferase" evidence="3">
    <location>
        <begin position="174"/>
        <end position="318"/>
    </location>
</feature>
<evidence type="ECO:0000256" key="2">
    <source>
        <dbReference type="ARBA" id="ARBA00023315"/>
    </source>
</evidence>
<dbReference type="InterPro" id="IPR016181">
    <property type="entry name" value="Acyl_CoA_acyltransferase"/>
</dbReference>
<sequence length="318" mass="33106">MGLDTSLQRCSVAILRDGVVLAGQSLDMERGHAEHLAPMAAAVLREAGVKVSDLDRVGVVVGPGGFTGVRVALAFARGLVIGAQIPAIAVTSLAALAENVAAEKNMLIAPVIDARRGQVYAGLYASDGGVLVDPFVATPKEALKQLSDKAGEDLVTLVGASEQIEAAVVARLTMAVWPAAKEEEDALVVLEAMSFAARSWGAKGVRDSFSAPGVAVLLAGRPGEAPAGFVIWRNLGEEAEILSLGVAPAHQRRGVGRALVNGLADTVKNTGAGRLFLEVDAGNDPALRLYRAAGFTQYGRRKAYYRDGADAVLMQLML</sequence>
<name>A0ABP0LTE2_9DINO</name>
<evidence type="ECO:0000313" key="5">
    <source>
        <dbReference type="EMBL" id="CAK9041852.1"/>
    </source>
</evidence>
<dbReference type="PROSITE" id="PS51186">
    <property type="entry name" value="GNAT"/>
    <property type="match status" value="1"/>
</dbReference>
<dbReference type="Gene3D" id="3.40.630.30">
    <property type="match status" value="1"/>
</dbReference>
<reference evidence="5 6" key="1">
    <citation type="submission" date="2024-02" db="EMBL/GenBank/DDBJ databases">
        <authorList>
            <person name="Chen Y."/>
            <person name="Shah S."/>
            <person name="Dougan E. K."/>
            <person name="Thang M."/>
            <person name="Chan C."/>
        </authorList>
    </citation>
    <scope>NUCLEOTIDE SEQUENCE [LARGE SCALE GENOMIC DNA]</scope>
</reference>
<evidence type="ECO:0000313" key="4">
    <source>
        <dbReference type="EMBL" id="CAK9039343.1"/>
    </source>
</evidence>
<dbReference type="PANTHER" id="PTHR43420">
    <property type="entry name" value="ACETYLTRANSFERASE"/>
    <property type="match status" value="1"/>
</dbReference>
<dbReference type="InterPro" id="IPR043129">
    <property type="entry name" value="ATPase_NBD"/>
</dbReference>
<proteinExistence type="predicted"/>
<dbReference type="EMBL" id="CAXAMM010017779">
    <property type="protein sequence ID" value="CAK9041852.1"/>
    <property type="molecule type" value="Genomic_DNA"/>
</dbReference>
<dbReference type="NCBIfam" id="TIGR03725">
    <property type="entry name" value="T6A_YeaZ"/>
    <property type="match status" value="1"/>
</dbReference>
<dbReference type="InterPro" id="IPR050680">
    <property type="entry name" value="YpeA/RimI_acetyltransf"/>
</dbReference>
<evidence type="ECO:0000259" key="3">
    <source>
        <dbReference type="PROSITE" id="PS51186"/>
    </source>
</evidence>
<keyword evidence="6" id="KW-1185">Reference proteome</keyword>
<dbReference type="EMBL" id="CAXAMM010016668">
    <property type="protein sequence ID" value="CAK9039343.1"/>
    <property type="molecule type" value="Genomic_DNA"/>
</dbReference>
<dbReference type="Proteomes" id="UP001642464">
    <property type="component" value="Unassembled WGS sequence"/>
</dbReference>
<protein>
    <submittedName>
        <fullName evidence="5">tRNA threonylcarbamoyladenosine biosynthesis protein TsaB (T(6)A37 threonylcarbamoyladenosine biosynthesis protein TsaB)</fullName>
    </submittedName>
</protein>
<accession>A0ABP0LTE2</accession>
<dbReference type="InterPro" id="IPR000905">
    <property type="entry name" value="Gcp-like_dom"/>
</dbReference>
<dbReference type="Gene3D" id="3.30.420.40">
    <property type="match status" value="2"/>
</dbReference>
<evidence type="ECO:0000313" key="6">
    <source>
        <dbReference type="Proteomes" id="UP001642464"/>
    </source>
</evidence>
<keyword evidence="2" id="KW-0012">Acyltransferase</keyword>
<organism evidence="5 6">
    <name type="scientific">Durusdinium trenchii</name>
    <dbReference type="NCBI Taxonomy" id="1381693"/>
    <lineage>
        <taxon>Eukaryota</taxon>
        <taxon>Sar</taxon>
        <taxon>Alveolata</taxon>
        <taxon>Dinophyceae</taxon>
        <taxon>Suessiales</taxon>
        <taxon>Symbiodiniaceae</taxon>
        <taxon>Durusdinium</taxon>
    </lineage>
</organism>
<dbReference type="InterPro" id="IPR000182">
    <property type="entry name" value="GNAT_dom"/>
</dbReference>
<evidence type="ECO:0000256" key="1">
    <source>
        <dbReference type="ARBA" id="ARBA00022679"/>
    </source>
</evidence>
<dbReference type="PANTHER" id="PTHR43420:SF12">
    <property type="entry name" value="N-ACETYLTRANSFERASE DOMAIN-CONTAINING PROTEIN"/>
    <property type="match status" value="1"/>
</dbReference>
<dbReference type="CDD" id="cd04301">
    <property type="entry name" value="NAT_SF"/>
    <property type="match status" value="1"/>
</dbReference>
<dbReference type="Pfam" id="PF00583">
    <property type="entry name" value="Acetyltransf_1"/>
    <property type="match status" value="1"/>
</dbReference>
<dbReference type="SUPFAM" id="SSF55729">
    <property type="entry name" value="Acyl-CoA N-acyltransferases (Nat)"/>
    <property type="match status" value="1"/>
</dbReference>
<gene>
    <name evidence="4" type="ORF">SCF082_LOCUS23005</name>
    <name evidence="5" type="ORF">SCF082_LOCUS24117</name>
</gene>
<dbReference type="SUPFAM" id="SSF53067">
    <property type="entry name" value="Actin-like ATPase domain"/>
    <property type="match status" value="2"/>
</dbReference>